<dbReference type="Pfam" id="PF24764">
    <property type="entry name" value="rva_4"/>
    <property type="match status" value="1"/>
</dbReference>
<dbReference type="STRING" id="1858805.M5G3T4"/>
<dbReference type="Proteomes" id="UP000030653">
    <property type="component" value="Unassembled WGS sequence"/>
</dbReference>
<reference evidence="2 3" key="1">
    <citation type="journal article" date="2012" name="Science">
        <title>The Paleozoic origin of enzymatic lignin decomposition reconstructed from 31 fungal genomes.</title>
        <authorList>
            <person name="Floudas D."/>
            <person name="Binder M."/>
            <person name="Riley R."/>
            <person name="Barry K."/>
            <person name="Blanchette R.A."/>
            <person name="Henrissat B."/>
            <person name="Martinez A.T."/>
            <person name="Otillar R."/>
            <person name="Spatafora J.W."/>
            <person name="Yadav J.S."/>
            <person name="Aerts A."/>
            <person name="Benoit I."/>
            <person name="Boyd A."/>
            <person name="Carlson A."/>
            <person name="Copeland A."/>
            <person name="Coutinho P.M."/>
            <person name="de Vries R.P."/>
            <person name="Ferreira P."/>
            <person name="Findley K."/>
            <person name="Foster B."/>
            <person name="Gaskell J."/>
            <person name="Glotzer D."/>
            <person name="Gorecki P."/>
            <person name="Heitman J."/>
            <person name="Hesse C."/>
            <person name="Hori C."/>
            <person name="Igarashi K."/>
            <person name="Jurgens J.A."/>
            <person name="Kallen N."/>
            <person name="Kersten P."/>
            <person name="Kohler A."/>
            <person name="Kuees U."/>
            <person name="Kumar T.K.A."/>
            <person name="Kuo A."/>
            <person name="LaButti K."/>
            <person name="Larrondo L.F."/>
            <person name="Lindquist E."/>
            <person name="Ling A."/>
            <person name="Lombard V."/>
            <person name="Lucas S."/>
            <person name="Lundell T."/>
            <person name="Martin R."/>
            <person name="McLaughlin D.J."/>
            <person name="Morgenstern I."/>
            <person name="Morin E."/>
            <person name="Murat C."/>
            <person name="Nagy L.G."/>
            <person name="Nolan M."/>
            <person name="Ohm R.A."/>
            <person name="Patyshakuliyeva A."/>
            <person name="Rokas A."/>
            <person name="Ruiz-Duenas F.J."/>
            <person name="Sabat G."/>
            <person name="Salamov A."/>
            <person name="Samejima M."/>
            <person name="Schmutz J."/>
            <person name="Slot J.C."/>
            <person name="St John F."/>
            <person name="Stenlid J."/>
            <person name="Sun H."/>
            <person name="Sun S."/>
            <person name="Syed K."/>
            <person name="Tsang A."/>
            <person name="Wiebenga A."/>
            <person name="Young D."/>
            <person name="Pisabarro A."/>
            <person name="Eastwood D.C."/>
            <person name="Martin F."/>
            <person name="Cullen D."/>
            <person name="Grigoriev I.V."/>
            <person name="Hibbett D.S."/>
        </authorList>
    </citation>
    <scope>NUCLEOTIDE SEQUENCE [LARGE SCALE GENOMIC DNA]</scope>
    <source>
        <strain evidence="2 3">DJM-731 SS1</strain>
    </source>
</reference>
<dbReference type="PANTHER" id="PTHR46177:SF1">
    <property type="entry name" value="INTEGRASE CATALYTIC DOMAIN-CONTAINING PROTEIN"/>
    <property type="match status" value="1"/>
</dbReference>
<dbReference type="EMBL" id="JH795866">
    <property type="protein sequence ID" value="EJU00512.1"/>
    <property type="molecule type" value="Genomic_DNA"/>
</dbReference>
<dbReference type="OMA" id="NGHIARM"/>
<name>M5G3T4_DACPD</name>
<dbReference type="RefSeq" id="XP_040627409.1">
    <property type="nucleotide sequence ID" value="XM_040774473.1"/>
</dbReference>
<gene>
    <name evidence="2" type="ORF">DACRYDRAFT_40140</name>
</gene>
<evidence type="ECO:0000313" key="2">
    <source>
        <dbReference type="EMBL" id="EJU00512.1"/>
    </source>
</evidence>
<keyword evidence="3" id="KW-1185">Reference proteome</keyword>
<feature type="non-terminal residue" evidence="2">
    <location>
        <position position="1"/>
    </location>
</feature>
<feature type="domain" description="Integrase core" evidence="1">
    <location>
        <begin position="15"/>
        <end position="192"/>
    </location>
</feature>
<proteinExistence type="predicted"/>
<dbReference type="InterPro" id="IPR058913">
    <property type="entry name" value="Integrase_dom_put"/>
</dbReference>
<evidence type="ECO:0000313" key="3">
    <source>
        <dbReference type="Proteomes" id="UP000030653"/>
    </source>
</evidence>
<evidence type="ECO:0000259" key="1">
    <source>
        <dbReference type="Pfam" id="PF24764"/>
    </source>
</evidence>
<dbReference type="PANTHER" id="PTHR46177">
    <property type="entry name" value="INTEGRASE CATALYTIC DOMAIN-CONTAINING PROTEIN"/>
    <property type="match status" value="1"/>
</dbReference>
<protein>
    <recommendedName>
        <fullName evidence="1">Integrase core domain-containing protein</fullName>
    </recommendedName>
</protein>
<dbReference type="HOGENOM" id="CLU_038374_0_1_1"/>
<feature type="non-terminal residue" evidence="2">
    <location>
        <position position="268"/>
    </location>
</feature>
<dbReference type="OrthoDB" id="5946233at2759"/>
<dbReference type="GeneID" id="63689535"/>
<organism evidence="2 3">
    <name type="scientific">Dacryopinax primogenitus (strain DJM 731)</name>
    <name type="common">Brown rot fungus</name>
    <dbReference type="NCBI Taxonomy" id="1858805"/>
    <lineage>
        <taxon>Eukaryota</taxon>
        <taxon>Fungi</taxon>
        <taxon>Dikarya</taxon>
        <taxon>Basidiomycota</taxon>
        <taxon>Agaricomycotina</taxon>
        <taxon>Dacrymycetes</taxon>
        <taxon>Dacrymycetales</taxon>
        <taxon>Dacrymycetaceae</taxon>
        <taxon>Dacryopinax</taxon>
    </lineage>
</organism>
<accession>M5G3T4</accession>
<sequence>KHLRRAVHWSAGVHECWSADQHDKWQWFRLFLHVGLDNFSNYILWLKVWWTNSNPWLIASFYLEAASRFQGILLLTQSDPGSENHGMANAQTTLHQMLDPDLHGMLQHQWMCSHSNIKPEIFWLKLWHQWAEGWEAMFQEGLDEGWYHSNDELEHLVFHWLMVPMIQANLDHFGHIHNSSKPCKDNKKAMPAEIPAMLLENPAAYGPYHDYKAKHLEIAGHLYAPAGHEVFQLVPQTFAEHAQHAYIVLCHPEVNCASFWEVYSLMLH</sequence>
<dbReference type="AlphaFoldDB" id="M5G3T4"/>